<dbReference type="PANTHER" id="PTHR12242">
    <property type="entry name" value="OS02G0130600 PROTEIN-RELATED"/>
    <property type="match status" value="1"/>
</dbReference>
<gene>
    <name evidence="2" type="ORF">Acr_28g0000520</name>
</gene>
<dbReference type="GO" id="GO:0016020">
    <property type="term" value="C:membrane"/>
    <property type="evidence" value="ECO:0007669"/>
    <property type="project" value="TreeGrafter"/>
</dbReference>
<accession>A0A7J0H8B6</accession>
<keyword evidence="1" id="KW-1133">Transmembrane helix</keyword>
<proteinExistence type="predicted"/>
<dbReference type="EMBL" id="BJWL01000028">
    <property type="protein sequence ID" value="GFZ19347.1"/>
    <property type="molecule type" value="Genomic_DNA"/>
</dbReference>
<keyword evidence="1" id="KW-0472">Membrane</keyword>
<dbReference type="PANTHER" id="PTHR12242:SF38">
    <property type="entry name" value="TRANSMEMBRANE PROTEIN"/>
    <property type="match status" value="1"/>
</dbReference>
<dbReference type="Proteomes" id="UP000585474">
    <property type="component" value="Unassembled WGS sequence"/>
</dbReference>
<comment type="caution">
    <text evidence="2">The sequence shown here is derived from an EMBL/GenBank/DDBJ whole genome shotgun (WGS) entry which is preliminary data.</text>
</comment>
<evidence type="ECO:0008006" key="4">
    <source>
        <dbReference type="Google" id="ProtNLM"/>
    </source>
</evidence>
<organism evidence="2 3">
    <name type="scientific">Actinidia rufa</name>
    <dbReference type="NCBI Taxonomy" id="165716"/>
    <lineage>
        <taxon>Eukaryota</taxon>
        <taxon>Viridiplantae</taxon>
        <taxon>Streptophyta</taxon>
        <taxon>Embryophyta</taxon>
        <taxon>Tracheophyta</taxon>
        <taxon>Spermatophyta</taxon>
        <taxon>Magnoliopsida</taxon>
        <taxon>eudicotyledons</taxon>
        <taxon>Gunneridae</taxon>
        <taxon>Pentapetalae</taxon>
        <taxon>asterids</taxon>
        <taxon>Ericales</taxon>
        <taxon>Actinidiaceae</taxon>
        <taxon>Actinidia</taxon>
    </lineage>
</organism>
<evidence type="ECO:0000256" key="1">
    <source>
        <dbReference type="SAM" id="Phobius"/>
    </source>
</evidence>
<name>A0A7J0H8B6_9ERIC</name>
<evidence type="ECO:0000313" key="3">
    <source>
        <dbReference type="Proteomes" id="UP000585474"/>
    </source>
</evidence>
<dbReference type="AlphaFoldDB" id="A0A7J0H8B6"/>
<keyword evidence="3" id="KW-1185">Reference proteome</keyword>
<feature type="transmembrane region" description="Helical" evidence="1">
    <location>
        <begin position="12"/>
        <end position="32"/>
    </location>
</feature>
<evidence type="ECO:0000313" key="2">
    <source>
        <dbReference type="EMBL" id="GFZ19347.1"/>
    </source>
</evidence>
<sequence>MMSAERLGLEYWIRWQVPVCALIFILPTLVALRLAKTRFNKQPLHSSDLWIPCWRNLNPLWLLSFRASAFASMAFMLYQVLLVLGGAFSFYFYTQWTFALVTLYFALATILSICSWMLDVLKEIFSWRRRDG</sequence>
<protein>
    <recommendedName>
        <fullName evidence="4">Transmembrane protein</fullName>
    </recommendedName>
</protein>
<dbReference type="OrthoDB" id="419711at2759"/>
<keyword evidence="1" id="KW-0812">Transmembrane</keyword>
<feature type="transmembrane region" description="Helical" evidence="1">
    <location>
        <begin position="98"/>
        <end position="121"/>
    </location>
</feature>
<feature type="transmembrane region" description="Helical" evidence="1">
    <location>
        <begin position="69"/>
        <end position="92"/>
    </location>
</feature>
<reference evidence="2 3" key="1">
    <citation type="submission" date="2019-07" db="EMBL/GenBank/DDBJ databases">
        <title>De Novo Assembly of kiwifruit Actinidia rufa.</title>
        <authorList>
            <person name="Sugita-Konishi S."/>
            <person name="Sato K."/>
            <person name="Mori E."/>
            <person name="Abe Y."/>
            <person name="Kisaki G."/>
            <person name="Hamano K."/>
            <person name="Suezawa K."/>
            <person name="Otani M."/>
            <person name="Fukuda T."/>
            <person name="Manabe T."/>
            <person name="Gomi K."/>
            <person name="Tabuchi M."/>
            <person name="Akimitsu K."/>
            <person name="Kataoka I."/>
        </authorList>
    </citation>
    <scope>NUCLEOTIDE SEQUENCE [LARGE SCALE GENOMIC DNA]</scope>
    <source>
        <strain evidence="3">cv. Fuchu</strain>
    </source>
</reference>